<dbReference type="EMBL" id="JAADZU010000061">
    <property type="protein sequence ID" value="NDK91253.1"/>
    <property type="molecule type" value="Genomic_DNA"/>
</dbReference>
<evidence type="ECO:0000313" key="2">
    <source>
        <dbReference type="EMBL" id="NDK91253.1"/>
    </source>
</evidence>
<dbReference type="InterPro" id="IPR052526">
    <property type="entry name" value="HTH-type_Bedaq_tolerance"/>
</dbReference>
<dbReference type="InterPro" id="IPR036390">
    <property type="entry name" value="WH_DNA-bd_sf"/>
</dbReference>
<dbReference type="InterPro" id="IPR000835">
    <property type="entry name" value="HTH_MarR-typ"/>
</dbReference>
<dbReference type="AlphaFoldDB" id="A0A7K3LSJ5"/>
<reference evidence="2 3" key="1">
    <citation type="submission" date="2020-01" db="EMBL/GenBank/DDBJ databases">
        <title>Investigation of new actinobacteria for the biodesulphurisation of diesel fuel.</title>
        <authorList>
            <person name="Athi Narayanan S.M."/>
        </authorList>
    </citation>
    <scope>NUCLEOTIDE SEQUENCE [LARGE SCALE GENOMIC DNA]</scope>
    <source>
        <strain evidence="2 3">213E</strain>
    </source>
</reference>
<dbReference type="Gene3D" id="1.10.10.10">
    <property type="entry name" value="Winged helix-like DNA-binding domain superfamily/Winged helix DNA-binding domain"/>
    <property type="match status" value="1"/>
</dbReference>
<dbReference type="PANTHER" id="PTHR39515">
    <property type="entry name" value="CONSERVED PROTEIN"/>
    <property type="match status" value="1"/>
</dbReference>
<gene>
    <name evidence="2" type="ORF">GYA93_16935</name>
</gene>
<sequence length="149" mass="16610">MDERVDQLRDDIVRFNRRIRTKNAGRHVLTPTQVQALAHVDRLGPMSARALADAEMVAPQTVARTVAYLEQQGLVTRHPDPNDARAALISITDVGHQTLEADRSTRNEWLAEAIRTHCTPVERDLLFLAGSLLRRIAEDTPADDVTGAR</sequence>
<dbReference type="GO" id="GO:0003700">
    <property type="term" value="F:DNA-binding transcription factor activity"/>
    <property type="evidence" value="ECO:0007669"/>
    <property type="project" value="InterPro"/>
</dbReference>
<name>A0A7K3LSJ5_9ACTN</name>
<evidence type="ECO:0000259" key="1">
    <source>
        <dbReference type="PROSITE" id="PS50995"/>
    </source>
</evidence>
<proteinExistence type="predicted"/>
<evidence type="ECO:0000313" key="3">
    <source>
        <dbReference type="Proteomes" id="UP000466307"/>
    </source>
</evidence>
<dbReference type="RefSeq" id="WP_059038502.1">
    <property type="nucleotide sequence ID" value="NZ_JAADZU010000061.1"/>
</dbReference>
<organism evidence="2 3">
    <name type="scientific">Gordonia desulfuricans</name>
    <dbReference type="NCBI Taxonomy" id="89051"/>
    <lineage>
        <taxon>Bacteria</taxon>
        <taxon>Bacillati</taxon>
        <taxon>Actinomycetota</taxon>
        <taxon>Actinomycetes</taxon>
        <taxon>Mycobacteriales</taxon>
        <taxon>Gordoniaceae</taxon>
        <taxon>Gordonia</taxon>
    </lineage>
</organism>
<comment type="caution">
    <text evidence="2">The sequence shown here is derived from an EMBL/GenBank/DDBJ whole genome shotgun (WGS) entry which is preliminary data.</text>
</comment>
<dbReference type="Pfam" id="PF01047">
    <property type="entry name" value="MarR"/>
    <property type="match status" value="1"/>
</dbReference>
<protein>
    <submittedName>
        <fullName evidence="2">MarR family transcriptional regulator</fullName>
    </submittedName>
</protein>
<dbReference type="PANTHER" id="PTHR39515:SF2">
    <property type="entry name" value="HTH-TYPE TRANSCRIPTIONAL REGULATOR RV0880"/>
    <property type="match status" value="1"/>
</dbReference>
<dbReference type="InterPro" id="IPR036388">
    <property type="entry name" value="WH-like_DNA-bd_sf"/>
</dbReference>
<accession>A0A7K3LSJ5</accession>
<feature type="domain" description="HTH marR-type" evidence="1">
    <location>
        <begin position="1"/>
        <end position="138"/>
    </location>
</feature>
<dbReference type="SUPFAM" id="SSF46785">
    <property type="entry name" value="Winged helix' DNA-binding domain"/>
    <property type="match status" value="1"/>
</dbReference>
<dbReference type="Proteomes" id="UP000466307">
    <property type="component" value="Unassembled WGS sequence"/>
</dbReference>
<dbReference type="PROSITE" id="PS50995">
    <property type="entry name" value="HTH_MARR_2"/>
    <property type="match status" value="1"/>
</dbReference>
<dbReference type="Gene3D" id="1.10.287.100">
    <property type="match status" value="1"/>
</dbReference>
<dbReference type="SMART" id="SM00347">
    <property type="entry name" value="HTH_MARR"/>
    <property type="match status" value="1"/>
</dbReference>
<keyword evidence="3" id="KW-1185">Reference proteome</keyword>